<dbReference type="InterPro" id="IPR015422">
    <property type="entry name" value="PyrdxlP-dep_Trfase_small"/>
</dbReference>
<dbReference type="Gene3D" id="3.40.640.10">
    <property type="entry name" value="Type I PLP-dependent aspartate aminotransferase-like (Major domain)"/>
    <property type="match status" value="1"/>
</dbReference>
<evidence type="ECO:0000313" key="5">
    <source>
        <dbReference type="EMBL" id="TDQ48861.1"/>
    </source>
</evidence>
<evidence type="ECO:0000256" key="4">
    <source>
        <dbReference type="RuleBase" id="RU004508"/>
    </source>
</evidence>
<protein>
    <submittedName>
        <fullName evidence="5">dTDP-4-amino-4,6-dideoxygalactose transaminase</fullName>
    </submittedName>
</protein>
<evidence type="ECO:0000256" key="2">
    <source>
        <dbReference type="PIRSR" id="PIRSR000390-1"/>
    </source>
</evidence>
<comment type="caution">
    <text evidence="5">The sequence shown here is derived from an EMBL/GenBank/DDBJ whole genome shotgun (WGS) entry which is preliminary data.</text>
</comment>
<dbReference type="GO" id="GO:0030170">
    <property type="term" value="F:pyridoxal phosphate binding"/>
    <property type="evidence" value="ECO:0007669"/>
    <property type="project" value="TreeGrafter"/>
</dbReference>
<gene>
    <name evidence="5" type="ORF">EV188_11131</name>
</gene>
<dbReference type="PANTHER" id="PTHR30244">
    <property type="entry name" value="TRANSAMINASE"/>
    <property type="match status" value="1"/>
</dbReference>
<comment type="cofactor">
    <cofactor evidence="1">
        <name>pyridoxal 5'-phosphate</name>
        <dbReference type="ChEBI" id="CHEBI:597326"/>
    </cofactor>
</comment>
<dbReference type="RefSeq" id="WP_133829347.1">
    <property type="nucleotide sequence ID" value="NZ_BAABHR010000021.1"/>
</dbReference>
<dbReference type="GO" id="GO:0008483">
    <property type="term" value="F:transaminase activity"/>
    <property type="evidence" value="ECO:0007669"/>
    <property type="project" value="TreeGrafter"/>
</dbReference>
<dbReference type="InterPro" id="IPR000653">
    <property type="entry name" value="DegT/StrS_aminotransferase"/>
</dbReference>
<comment type="similarity">
    <text evidence="4">Belongs to the DegT/DnrJ/EryC1 family.</text>
</comment>
<accession>A0A4R6UPE2</accession>
<dbReference type="InterPro" id="IPR015424">
    <property type="entry name" value="PyrdxlP-dep_Trfase"/>
</dbReference>
<feature type="active site" description="Proton acceptor" evidence="2">
    <location>
        <position position="185"/>
    </location>
</feature>
<dbReference type="SUPFAM" id="SSF53383">
    <property type="entry name" value="PLP-dependent transferases"/>
    <property type="match status" value="1"/>
</dbReference>
<dbReference type="GO" id="GO:0000271">
    <property type="term" value="P:polysaccharide biosynthetic process"/>
    <property type="evidence" value="ECO:0007669"/>
    <property type="project" value="TreeGrafter"/>
</dbReference>
<dbReference type="InterPro" id="IPR015421">
    <property type="entry name" value="PyrdxlP-dep_Trfase_major"/>
</dbReference>
<name>A0A4R6UPE2_9PSEU</name>
<sequence length="378" mass="40815">MTWTVPLTDVVVTDDDVAAVMDCYASGWLTMGPRTRAFEDAVAQFTGSTHAVAVSSGTAALHLACRAAGIGPGDEVIVPTMTFLATAHAPRYCGATPVLCDSASPTDMNLSVEDVSRRITPRTKAVIAVHFCGYTADLAPLRTLCDENGLVLIEDMAQAIGARYADGRPCGTGGDLACVSFFSKKQLSVGEGGAVLTGSSGAADIVRSLRSHAMTSGTWDRHRGHEDSYDIVDLGYNYRLDEPRAALGLARIPRLAAEIDARRAAVLRYRERLGFSERLTLLWDDEAVSRSSHFAFPVLTDTHELRVHLRRSLAEAGIQTTRYPALHVLEEYAGQTDASLSVAEATADRHLCLPLWAGIDDDTVDRVCERVLHDVREA</sequence>
<dbReference type="PANTHER" id="PTHR30244:SF34">
    <property type="entry name" value="DTDP-4-AMINO-4,6-DIDEOXYGALACTOSE TRANSAMINASE"/>
    <property type="match status" value="1"/>
</dbReference>
<dbReference type="Proteomes" id="UP000295705">
    <property type="component" value="Unassembled WGS sequence"/>
</dbReference>
<proteinExistence type="inferred from homology"/>
<keyword evidence="6" id="KW-1185">Reference proteome</keyword>
<dbReference type="PIRSF" id="PIRSF000390">
    <property type="entry name" value="PLP_StrS"/>
    <property type="match status" value="1"/>
</dbReference>
<dbReference type="Pfam" id="PF01041">
    <property type="entry name" value="DegT_DnrJ_EryC1"/>
    <property type="match status" value="1"/>
</dbReference>
<evidence type="ECO:0000256" key="1">
    <source>
        <dbReference type="ARBA" id="ARBA00001933"/>
    </source>
</evidence>
<reference evidence="5 6" key="1">
    <citation type="submission" date="2019-03" db="EMBL/GenBank/DDBJ databases">
        <title>Genomic Encyclopedia of Type Strains, Phase IV (KMG-IV): sequencing the most valuable type-strain genomes for metagenomic binning, comparative biology and taxonomic classification.</title>
        <authorList>
            <person name="Goeker M."/>
        </authorList>
    </citation>
    <scope>NUCLEOTIDE SEQUENCE [LARGE SCALE GENOMIC DNA]</scope>
    <source>
        <strain evidence="5 6">DSM 45775</strain>
    </source>
</reference>
<feature type="modified residue" description="N6-(pyridoxal phosphate)lysine" evidence="3">
    <location>
        <position position="185"/>
    </location>
</feature>
<dbReference type="AlphaFoldDB" id="A0A4R6UPE2"/>
<dbReference type="OrthoDB" id="5342089at2"/>
<dbReference type="EMBL" id="SNYO01000011">
    <property type="protein sequence ID" value="TDQ48861.1"/>
    <property type="molecule type" value="Genomic_DNA"/>
</dbReference>
<evidence type="ECO:0000313" key="6">
    <source>
        <dbReference type="Proteomes" id="UP000295705"/>
    </source>
</evidence>
<dbReference type="CDD" id="cd00616">
    <property type="entry name" value="AHBA_syn"/>
    <property type="match status" value="1"/>
</dbReference>
<organism evidence="5 6">
    <name type="scientific">Actinomycetospora succinea</name>
    <dbReference type="NCBI Taxonomy" id="663603"/>
    <lineage>
        <taxon>Bacteria</taxon>
        <taxon>Bacillati</taxon>
        <taxon>Actinomycetota</taxon>
        <taxon>Actinomycetes</taxon>
        <taxon>Pseudonocardiales</taxon>
        <taxon>Pseudonocardiaceae</taxon>
        <taxon>Actinomycetospora</taxon>
    </lineage>
</organism>
<keyword evidence="3 4" id="KW-0663">Pyridoxal phosphate</keyword>
<dbReference type="Gene3D" id="3.90.1150.10">
    <property type="entry name" value="Aspartate Aminotransferase, domain 1"/>
    <property type="match status" value="1"/>
</dbReference>
<evidence type="ECO:0000256" key="3">
    <source>
        <dbReference type="PIRSR" id="PIRSR000390-2"/>
    </source>
</evidence>